<reference evidence="1 2" key="1">
    <citation type="journal article" date="2020" name="J. Nat. Prod.">
        <title>Genomics-Metabolomics Profiling Disclosed Marine Vibrio spartinae 3.6 as a Producer of a New Branched Side Chain Prodigiosin.</title>
        <authorList>
            <person name="Vitale G.A."/>
            <person name="Sciarretta M."/>
            <person name="Palma Esposito F."/>
            <person name="January G.G."/>
            <person name="Giaccio M."/>
            <person name="Bunk B."/>
            <person name="Sproer C."/>
            <person name="Bajerski F."/>
            <person name="Power D."/>
            <person name="Festa C."/>
            <person name="Monti M.C."/>
            <person name="D'Auria M.V."/>
            <person name="de Pascale D."/>
        </authorList>
    </citation>
    <scope>NUCLEOTIDE SEQUENCE [LARGE SCALE GENOMIC DNA]</scope>
    <source>
        <strain evidence="1 2">3.6</strain>
    </source>
</reference>
<accession>A0ABX6R3P4</accession>
<evidence type="ECO:0000313" key="2">
    <source>
        <dbReference type="Proteomes" id="UP000515264"/>
    </source>
</evidence>
<sequence length="345" mass="38707">MRNNALYFPYISVPDEKWTIKTLLYWDKLSSIVPMNYIDEPEQLSPFMRELVHGNLVDQIFPAQHLHQIEDFETCFIKLIEHRIKKTQNFSRHKTRVHNEKLNGRSLIHAEKLGAIPEFLIENGLASRTDNWSWFEVDTAIANLFMAYLATCLGAVESVNAAPVTNQARFSSIITPASYSSAGKTSNVHHHKARDVILQSLLPTPNEPVSVDQLLRFKSDHGHLLPLLRRKIEAHCAAISILPTGNDRLNSTEQFIIDCMDDVNKVTEAMKPTWQKVTFGSITPLFGAGFTLNATNISDELAYAGAAFTFAATAYQAISSIRGNRANQLKKPLAYIAHARSGIYA</sequence>
<dbReference type="EMBL" id="CP046269">
    <property type="protein sequence ID" value="QMV16158.1"/>
    <property type="molecule type" value="Genomic_DNA"/>
</dbReference>
<name>A0ABX6R3P4_9VIBR</name>
<organism evidence="1 2">
    <name type="scientific">Vibrio spartinae</name>
    <dbReference type="NCBI Taxonomy" id="1918945"/>
    <lineage>
        <taxon>Bacteria</taxon>
        <taxon>Pseudomonadati</taxon>
        <taxon>Pseudomonadota</taxon>
        <taxon>Gammaproteobacteria</taxon>
        <taxon>Vibrionales</taxon>
        <taxon>Vibrionaceae</taxon>
        <taxon>Vibrio</taxon>
    </lineage>
</organism>
<protein>
    <submittedName>
        <fullName evidence="1">Uncharacterized protein</fullName>
    </submittedName>
</protein>
<dbReference type="RefSeq" id="WP_182288939.1">
    <property type="nucleotide sequence ID" value="NZ_CP046269.1"/>
</dbReference>
<proteinExistence type="predicted"/>
<keyword evidence="2" id="KW-1185">Reference proteome</keyword>
<gene>
    <name evidence="1" type="ORF">Vspart_03543</name>
</gene>
<dbReference type="Proteomes" id="UP000515264">
    <property type="component" value="Chromosome 2"/>
</dbReference>
<evidence type="ECO:0000313" key="1">
    <source>
        <dbReference type="EMBL" id="QMV16158.1"/>
    </source>
</evidence>